<dbReference type="InterPro" id="IPR050425">
    <property type="entry name" value="NAD(P)_dehydrat-like"/>
</dbReference>
<evidence type="ECO:0000259" key="2">
    <source>
        <dbReference type="Pfam" id="PF01370"/>
    </source>
</evidence>
<dbReference type="GO" id="GO:0016616">
    <property type="term" value="F:oxidoreductase activity, acting on the CH-OH group of donors, NAD or NADP as acceptor"/>
    <property type="evidence" value="ECO:0007669"/>
    <property type="project" value="TreeGrafter"/>
</dbReference>
<keyword evidence="4" id="KW-1185">Reference proteome</keyword>
<keyword evidence="1" id="KW-0560">Oxidoreductase</keyword>
<dbReference type="InterPro" id="IPR001509">
    <property type="entry name" value="Epimerase_deHydtase"/>
</dbReference>
<evidence type="ECO:0000313" key="4">
    <source>
        <dbReference type="Proteomes" id="UP000015105"/>
    </source>
</evidence>
<name>A0A453Q0Z3_AEGTS</name>
<dbReference type="SUPFAM" id="SSF51735">
    <property type="entry name" value="NAD(P)-binding Rossmann-fold domains"/>
    <property type="match status" value="1"/>
</dbReference>
<reference evidence="3" key="5">
    <citation type="journal article" date="2021" name="G3 (Bethesda)">
        <title>Aegilops tauschii genome assembly Aet v5.0 features greater sequence contiguity and improved annotation.</title>
        <authorList>
            <person name="Wang L."/>
            <person name="Zhu T."/>
            <person name="Rodriguez J.C."/>
            <person name="Deal K.R."/>
            <person name="Dubcovsky J."/>
            <person name="McGuire P.E."/>
            <person name="Lux T."/>
            <person name="Spannagl M."/>
            <person name="Mayer K.F.X."/>
            <person name="Baldrich P."/>
            <person name="Meyers B.C."/>
            <person name="Huo N."/>
            <person name="Gu Y.Q."/>
            <person name="Zhou H."/>
            <person name="Devos K.M."/>
            <person name="Bennetzen J.L."/>
            <person name="Unver T."/>
            <person name="Budak H."/>
            <person name="Gulick P.J."/>
            <person name="Galiba G."/>
            <person name="Kalapos B."/>
            <person name="Nelson D.R."/>
            <person name="Li P."/>
            <person name="You F.M."/>
            <person name="Luo M.C."/>
            <person name="Dvorak J."/>
        </authorList>
    </citation>
    <scope>NUCLEOTIDE SEQUENCE [LARGE SCALE GENOMIC DNA]</scope>
    <source>
        <strain evidence="3">cv. AL8/78</strain>
    </source>
</reference>
<sequence>MQSSSKAAGNGDEEHLVCVTGAGSFIGSWVVKELLLRGYRVRGTARDPADRKNAHLLALDGAEERLTLCRADVMDGDSLRAAFHGCRGVFHVASPVSNDPVGSLSPLLL</sequence>
<dbReference type="EnsemblPlants" id="AET6Gv20935400.8">
    <property type="protein sequence ID" value="AET6Gv20935400.8"/>
    <property type="gene ID" value="AET6Gv20935400"/>
</dbReference>
<accession>A0A453Q0Z3</accession>
<dbReference type="Gramene" id="AET6Gv20935400.8">
    <property type="protein sequence ID" value="AET6Gv20935400.8"/>
    <property type="gene ID" value="AET6Gv20935400"/>
</dbReference>
<reference evidence="4" key="1">
    <citation type="journal article" date="2014" name="Science">
        <title>Ancient hybridizations among the ancestral genomes of bread wheat.</title>
        <authorList>
            <consortium name="International Wheat Genome Sequencing Consortium,"/>
            <person name="Marcussen T."/>
            <person name="Sandve S.R."/>
            <person name="Heier L."/>
            <person name="Spannagl M."/>
            <person name="Pfeifer M."/>
            <person name="Jakobsen K.S."/>
            <person name="Wulff B.B."/>
            <person name="Steuernagel B."/>
            <person name="Mayer K.F."/>
            <person name="Olsen O.A."/>
        </authorList>
    </citation>
    <scope>NUCLEOTIDE SEQUENCE [LARGE SCALE GENOMIC DNA]</scope>
    <source>
        <strain evidence="4">cv. AL8/78</strain>
    </source>
</reference>
<dbReference type="PANTHER" id="PTHR10366">
    <property type="entry name" value="NAD DEPENDENT EPIMERASE/DEHYDRATASE"/>
    <property type="match status" value="1"/>
</dbReference>
<evidence type="ECO:0000256" key="1">
    <source>
        <dbReference type="ARBA" id="ARBA00023002"/>
    </source>
</evidence>
<dbReference type="Gene3D" id="3.40.50.720">
    <property type="entry name" value="NAD(P)-binding Rossmann-like Domain"/>
    <property type="match status" value="1"/>
</dbReference>
<dbReference type="Proteomes" id="UP000015105">
    <property type="component" value="Chromosome 6D"/>
</dbReference>
<dbReference type="Pfam" id="PF01370">
    <property type="entry name" value="Epimerase"/>
    <property type="match status" value="1"/>
</dbReference>
<reference evidence="3" key="4">
    <citation type="submission" date="2019-03" db="UniProtKB">
        <authorList>
            <consortium name="EnsemblPlants"/>
        </authorList>
    </citation>
    <scope>IDENTIFICATION</scope>
</reference>
<protein>
    <recommendedName>
        <fullName evidence="2">NAD-dependent epimerase/dehydratase domain-containing protein</fullName>
    </recommendedName>
</protein>
<dbReference type="PANTHER" id="PTHR10366:SF672">
    <property type="entry name" value="NAD-DEPENDENT EPIMERASE_DEHYDRATASE DOMAIN-CONTAINING PROTEIN"/>
    <property type="match status" value="1"/>
</dbReference>
<feature type="domain" description="NAD-dependent epimerase/dehydratase" evidence="2">
    <location>
        <begin position="17"/>
        <end position="106"/>
    </location>
</feature>
<dbReference type="FunFam" id="3.40.50.720:FF:001049">
    <property type="entry name" value="NAD(P)-binding Rossmann-fold superfamily protein"/>
    <property type="match status" value="1"/>
</dbReference>
<evidence type="ECO:0000313" key="3">
    <source>
        <dbReference type="EnsemblPlants" id="AET6Gv20935400.8"/>
    </source>
</evidence>
<dbReference type="GO" id="GO:0009809">
    <property type="term" value="P:lignin biosynthetic process"/>
    <property type="evidence" value="ECO:0007669"/>
    <property type="project" value="TreeGrafter"/>
</dbReference>
<reference evidence="4" key="2">
    <citation type="journal article" date="2017" name="Nat. Plants">
        <title>The Aegilops tauschii genome reveals multiple impacts of transposons.</title>
        <authorList>
            <person name="Zhao G."/>
            <person name="Zou C."/>
            <person name="Li K."/>
            <person name="Wang K."/>
            <person name="Li T."/>
            <person name="Gao L."/>
            <person name="Zhang X."/>
            <person name="Wang H."/>
            <person name="Yang Z."/>
            <person name="Liu X."/>
            <person name="Jiang W."/>
            <person name="Mao L."/>
            <person name="Kong X."/>
            <person name="Jiao Y."/>
            <person name="Jia J."/>
        </authorList>
    </citation>
    <scope>NUCLEOTIDE SEQUENCE [LARGE SCALE GENOMIC DNA]</scope>
    <source>
        <strain evidence="4">cv. AL8/78</strain>
    </source>
</reference>
<proteinExistence type="predicted"/>
<reference evidence="3" key="3">
    <citation type="journal article" date="2017" name="Nature">
        <title>Genome sequence of the progenitor of the wheat D genome Aegilops tauschii.</title>
        <authorList>
            <person name="Luo M.C."/>
            <person name="Gu Y.Q."/>
            <person name="Puiu D."/>
            <person name="Wang H."/>
            <person name="Twardziok S.O."/>
            <person name="Deal K.R."/>
            <person name="Huo N."/>
            <person name="Zhu T."/>
            <person name="Wang L."/>
            <person name="Wang Y."/>
            <person name="McGuire P.E."/>
            <person name="Liu S."/>
            <person name="Long H."/>
            <person name="Ramasamy R.K."/>
            <person name="Rodriguez J.C."/>
            <person name="Van S.L."/>
            <person name="Yuan L."/>
            <person name="Wang Z."/>
            <person name="Xia Z."/>
            <person name="Xiao L."/>
            <person name="Anderson O.D."/>
            <person name="Ouyang S."/>
            <person name="Liang Y."/>
            <person name="Zimin A.V."/>
            <person name="Pertea G."/>
            <person name="Qi P."/>
            <person name="Bennetzen J.L."/>
            <person name="Dai X."/>
            <person name="Dawson M.W."/>
            <person name="Muller H.G."/>
            <person name="Kugler K."/>
            <person name="Rivarola-Duarte L."/>
            <person name="Spannagl M."/>
            <person name="Mayer K.F.X."/>
            <person name="Lu F.H."/>
            <person name="Bevan M.W."/>
            <person name="Leroy P."/>
            <person name="Li P."/>
            <person name="You F.M."/>
            <person name="Sun Q."/>
            <person name="Liu Z."/>
            <person name="Lyons E."/>
            <person name="Wicker T."/>
            <person name="Salzberg S.L."/>
            <person name="Devos K.M."/>
            <person name="Dvorak J."/>
        </authorList>
    </citation>
    <scope>NUCLEOTIDE SEQUENCE [LARGE SCALE GENOMIC DNA]</scope>
    <source>
        <strain evidence="3">cv. AL8/78</strain>
    </source>
</reference>
<dbReference type="AlphaFoldDB" id="A0A453Q0Z3"/>
<organism evidence="3 4">
    <name type="scientific">Aegilops tauschii subsp. strangulata</name>
    <name type="common">Goatgrass</name>
    <dbReference type="NCBI Taxonomy" id="200361"/>
    <lineage>
        <taxon>Eukaryota</taxon>
        <taxon>Viridiplantae</taxon>
        <taxon>Streptophyta</taxon>
        <taxon>Embryophyta</taxon>
        <taxon>Tracheophyta</taxon>
        <taxon>Spermatophyta</taxon>
        <taxon>Magnoliopsida</taxon>
        <taxon>Liliopsida</taxon>
        <taxon>Poales</taxon>
        <taxon>Poaceae</taxon>
        <taxon>BOP clade</taxon>
        <taxon>Pooideae</taxon>
        <taxon>Triticodae</taxon>
        <taxon>Triticeae</taxon>
        <taxon>Triticinae</taxon>
        <taxon>Aegilops</taxon>
    </lineage>
</organism>
<dbReference type="InterPro" id="IPR036291">
    <property type="entry name" value="NAD(P)-bd_dom_sf"/>
</dbReference>